<reference evidence="1 2" key="1">
    <citation type="journal article" date="2019" name="Genome Biol. Evol.">
        <title>Insights into the evolution of the New World diploid cottons (Gossypium, subgenus Houzingenia) based on genome sequencing.</title>
        <authorList>
            <person name="Grover C.E."/>
            <person name="Arick M.A. 2nd"/>
            <person name="Thrash A."/>
            <person name="Conover J.L."/>
            <person name="Sanders W.S."/>
            <person name="Peterson D.G."/>
            <person name="Frelichowski J.E."/>
            <person name="Scheffler J.A."/>
            <person name="Scheffler B.E."/>
            <person name="Wendel J.F."/>
        </authorList>
    </citation>
    <scope>NUCLEOTIDE SEQUENCE [LARGE SCALE GENOMIC DNA]</scope>
    <source>
        <strain evidence="1">157</strain>
        <tissue evidence="1">Leaf</tissue>
    </source>
</reference>
<dbReference type="AlphaFoldDB" id="A0A7J8N863"/>
<organism evidence="1 2">
    <name type="scientific">Gossypium lobatum</name>
    <dbReference type="NCBI Taxonomy" id="34289"/>
    <lineage>
        <taxon>Eukaryota</taxon>
        <taxon>Viridiplantae</taxon>
        <taxon>Streptophyta</taxon>
        <taxon>Embryophyta</taxon>
        <taxon>Tracheophyta</taxon>
        <taxon>Spermatophyta</taxon>
        <taxon>Magnoliopsida</taxon>
        <taxon>eudicotyledons</taxon>
        <taxon>Gunneridae</taxon>
        <taxon>Pentapetalae</taxon>
        <taxon>rosids</taxon>
        <taxon>malvids</taxon>
        <taxon>Malvales</taxon>
        <taxon>Malvaceae</taxon>
        <taxon>Malvoideae</taxon>
        <taxon>Gossypium</taxon>
    </lineage>
</organism>
<accession>A0A7J8N863</accession>
<dbReference type="Proteomes" id="UP000593572">
    <property type="component" value="Unassembled WGS sequence"/>
</dbReference>
<protein>
    <submittedName>
        <fullName evidence="1">Uncharacterized protein</fullName>
    </submittedName>
</protein>
<sequence length="145" mass="15179">DLGIPGLGCRNELLVEELQDSGANLGQLSLDLGPVLTDDGDVVGVAASFLLLLDGGNDPPGGASGADDVLVCDREEVPFLDGELVGGGDGGDDGLHELHHLLVALGLLGELRQVDIILTWGRGGHGIGCCLDWKKKKRYRGFERL</sequence>
<name>A0A7J8N863_9ROSI</name>
<gene>
    <name evidence="1" type="ORF">Golob_000421</name>
</gene>
<proteinExistence type="predicted"/>
<evidence type="ECO:0000313" key="2">
    <source>
        <dbReference type="Proteomes" id="UP000593572"/>
    </source>
</evidence>
<feature type="non-terminal residue" evidence="1">
    <location>
        <position position="145"/>
    </location>
</feature>
<keyword evidence="2" id="KW-1185">Reference proteome</keyword>
<evidence type="ECO:0000313" key="1">
    <source>
        <dbReference type="EMBL" id="MBA0573129.1"/>
    </source>
</evidence>
<feature type="non-terminal residue" evidence="1">
    <location>
        <position position="1"/>
    </location>
</feature>
<comment type="caution">
    <text evidence="1">The sequence shown here is derived from an EMBL/GenBank/DDBJ whole genome shotgun (WGS) entry which is preliminary data.</text>
</comment>
<dbReference type="EMBL" id="JABEZX010000013">
    <property type="protein sequence ID" value="MBA0573129.1"/>
    <property type="molecule type" value="Genomic_DNA"/>
</dbReference>